<feature type="region of interest" description="Disordered" evidence="1">
    <location>
        <begin position="1"/>
        <end position="20"/>
    </location>
</feature>
<name>A0A346Y053_9ACTN</name>
<dbReference type="KEGG" id="euz:DVS28_a3174"/>
<sequence length="654" mass="72465">MTGPIRYGRWSGTQDPWGSDLSPDEVLAEIADDLLDGVDPSEAIEDLLQRGIDGRLEGLQALQERLRRAREEELSRMGLTGPLQRVAQQLEEIVELERTALQFADDQLSADERRAQLDAMPSDPPGMVSALQDYDFHDAGAQQAFDDLLAELRNDVAQATFGRLADAIDATDPEDLARMRDMMAELNGLIARQESGEDVQEAFEAFKDRYDDMIPGDPETLEELLEEMARRMAAMNRLLAGMTPEQRQQLAELAAQMLGDAADLQMQADQLASSLQGMFPDMGWGQAMPGAQPTGEGMGSLSDTVDWMQRLQQLDDLGQALGQRYPGARLEDIDADALRSALGDEAAQNLRGLRDIERLLEQSGAVQRSGGKLELTPKGVRRLGEQSLARIFRRAFEGTAGGHRTNTTGGDAELTGSTRELRFGDPFSIDIPRSIRNAVLREGPSAGGRVRLSAEDFELAEAERRVKAVTVLLLDMSYSMPLRGNWDHAKRLALALQSLIASRFPQDRFHIVGFSDYARRLQPADLLVSGWERVWGTNMEHAFRIARRLLAAEPGAERQVIMVTDGEPTAHLTDDGQAFFSWPPHPMTFRKTMAEAVRLTRTGCDLNVFMLDHDPESGDFVEGMVRRAGGRVFYPDLTDLGSVVVRDFLKQRSA</sequence>
<dbReference type="Pfam" id="PF13519">
    <property type="entry name" value="VWA_2"/>
    <property type="match status" value="1"/>
</dbReference>
<dbReference type="EMBL" id="CP031165">
    <property type="protein sequence ID" value="AXV07850.1"/>
    <property type="molecule type" value="Genomic_DNA"/>
</dbReference>
<reference evidence="3 4" key="1">
    <citation type="submission" date="2018-09" db="EMBL/GenBank/DDBJ databases">
        <title>Complete genome sequence of Euzebya sp. DY32-46 isolated from seawater of Pacific Ocean.</title>
        <authorList>
            <person name="Xu L."/>
            <person name="Wu Y.-H."/>
            <person name="Xu X.-W."/>
        </authorList>
    </citation>
    <scope>NUCLEOTIDE SEQUENCE [LARGE SCALE GENOMIC DNA]</scope>
    <source>
        <strain evidence="3 4">DY32-46</strain>
    </source>
</reference>
<evidence type="ECO:0000256" key="1">
    <source>
        <dbReference type="SAM" id="MobiDB-lite"/>
    </source>
</evidence>
<dbReference type="Proteomes" id="UP000264006">
    <property type="component" value="Chromosome"/>
</dbReference>
<keyword evidence="4" id="KW-1185">Reference proteome</keyword>
<dbReference type="InterPro" id="IPR036465">
    <property type="entry name" value="vWFA_dom_sf"/>
</dbReference>
<evidence type="ECO:0000313" key="4">
    <source>
        <dbReference type="Proteomes" id="UP000264006"/>
    </source>
</evidence>
<proteinExistence type="predicted"/>
<organism evidence="3 4">
    <name type="scientific">Euzebya pacifica</name>
    <dbReference type="NCBI Taxonomy" id="1608957"/>
    <lineage>
        <taxon>Bacteria</taxon>
        <taxon>Bacillati</taxon>
        <taxon>Actinomycetota</taxon>
        <taxon>Nitriliruptoria</taxon>
        <taxon>Euzebyales</taxon>
    </lineage>
</organism>
<evidence type="ECO:0000259" key="2">
    <source>
        <dbReference type="SMART" id="SM00327"/>
    </source>
</evidence>
<dbReference type="CDD" id="cd00198">
    <property type="entry name" value="vWFA"/>
    <property type="match status" value="1"/>
</dbReference>
<evidence type="ECO:0000313" key="3">
    <source>
        <dbReference type="EMBL" id="AXV07850.1"/>
    </source>
</evidence>
<protein>
    <submittedName>
        <fullName evidence="3">Long form Mg-chelase</fullName>
    </submittedName>
</protein>
<dbReference type="OrthoDB" id="9766126at2"/>
<dbReference type="InterPro" id="IPR002035">
    <property type="entry name" value="VWF_A"/>
</dbReference>
<feature type="domain" description="VWFA" evidence="2">
    <location>
        <begin position="467"/>
        <end position="646"/>
    </location>
</feature>
<accession>A0A346Y053</accession>
<dbReference type="Gene3D" id="3.40.50.410">
    <property type="entry name" value="von Willebrand factor, type A domain"/>
    <property type="match status" value="1"/>
</dbReference>
<dbReference type="SMART" id="SM00327">
    <property type="entry name" value="VWA"/>
    <property type="match status" value="1"/>
</dbReference>
<dbReference type="SUPFAM" id="SSF53300">
    <property type="entry name" value="vWA-like"/>
    <property type="match status" value="1"/>
</dbReference>
<gene>
    <name evidence="3" type="ORF">DVS28_a3174</name>
</gene>
<dbReference type="AlphaFoldDB" id="A0A346Y053"/>
<dbReference type="RefSeq" id="WP_114592280.1">
    <property type="nucleotide sequence ID" value="NZ_CP031165.1"/>
</dbReference>